<evidence type="ECO:0000256" key="1">
    <source>
        <dbReference type="ARBA" id="ARBA00001917"/>
    </source>
</evidence>
<comment type="cofactor">
    <cofactor evidence="1">
        <name>FMN</name>
        <dbReference type="ChEBI" id="CHEBI:58210"/>
    </cofactor>
</comment>
<dbReference type="EMBL" id="BA000011">
    <property type="protein sequence ID" value="BAB59375.1"/>
    <property type="molecule type" value="Genomic_DNA"/>
</dbReference>
<keyword evidence="11" id="KW-1185">Reference proteome</keyword>
<dbReference type="Pfam" id="PF12831">
    <property type="entry name" value="FAD_oxidored"/>
    <property type="match status" value="1"/>
</dbReference>
<feature type="domain" description="NADH:flavin oxidoreductase/NADH oxidase N-terminal" evidence="9">
    <location>
        <begin position="10"/>
        <end position="314"/>
    </location>
</feature>
<keyword evidence="4" id="KW-0288">FMN</keyword>
<dbReference type="GO" id="GO:0010181">
    <property type="term" value="F:FMN binding"/>
    <property type="evidence" value="ECO:0007669"/>
    <property type="project" value="InterPro"/>
</dbReference>
<proteinExistence type="predicted"/>
<dbReference type="AlphaFoldDB" id="Q97C71"/>
<dbReference type="InterPro" id="IPR013785">
    <property type="entry name" value="Aldolase_TIM"/>
</dbReference>
<dbReference type="STRING" id="273116.gene:9381004"/>
<comment type="cofactor">
    <cofactor evidence="2">
        <name>[4Fe-4S] cluster</name>
        <dbReference type="ChEBI" id="CHEBI:49883"/>
    </cofactor>
</comment>
<dbReference type="PANTHER" id="PTHR42917">
    <property type="entry name" value="2,4-DIENOYL-COA REDUCTASE"/>
    <property type="match status" value="1"/>
</dbReference>
<dbReference type="CDD" id="cd02803">
    <property type="entry name" value="OYE_like_FMN_family"/>
    <property type="match status" value="1"/>
</dbReference>
<dbReference type="GO" id="GO:0046872">
    <property type="term" value="F:metal ion binding"/>
    <property type="evidence" value="ECO:0007669"/>
    <property type="project" value="UniProtKB-KW"/>
</dbReference>
<evidence type="ECO:0000313" key="10">
    <source>
        <dbReference type="EMBL" id="BAB59375.1"/>
    </source>
</evidence>
<dbReference type="PhylomeDB" id="Q97C71"/>
<dbReference type="InterPro" id="IPR001155">
    <property type="entry name" value="OxRdtase_FMN_N"/>
</dbReference>
<dbReference type="Gene3D" id="3.40.50.720">
    <property type="entry name" value="NAD(P)-binding Rossmann-like Domain"/>
    <property type="match status" value="1"/>
</dbReference>
<keyword evidence="8" id="KW-0411">Iron-sulfur</keyword>
<dbReference type="GO" id="GO:0051536">
    <property type="term" value="F:iron-sulfur cluster binding"/>
    <property type="evidence" value="ECO:0007669"/>
    <property type="project" value="UniProtKB-KW"/>
</dbReference>
<dbReference type="SUPFAM" id="SSF51395">
    <property type="entry name" value="FMN-linked oxidoreductases"/>
    <property type="match status" value="1"/>
</dbReference>
<dbReference type="HOGENOM" id="CLU_012153_1_2_2"/>
<reference evidence="10 11" key="2">
    <citation type="journal article" date="2000" name="Proc. Natl. Acad. Sci. U.S.A.">
        <title>Archaeal adaptation to higher temperatures revealed by genomic sequence of Thermoplasma volcanium.</title>
        <authorList>
            <person name="Kawashima T."/>
            <person name="Amano N."/>
            <person name="Koike H."/>
            <person name="Makino S."/>
            <person name="Higuchi S."/>
            <person name="Kawashima-Ohya Y."/>
            <person name="Watanabe K."/>
            <person name="Yamazaki M."/>
            <person name="Kanehori K."/>
            <person name="Kawamoto T."/>
            <person name="Nunoshiba T."/>
            <person name="Yamamoto Y."/>
            <person name="Aramaki H."/>
            <person name="Makino K."/>
            <person name="Suzuki M."/>
        </authorList>
    </citation>
    <scope>NUCLEOTIDE SEQUENCE [LARGE SCALE GENOMIC DNA]</scope>
    <source>
        <strain evidence="11">ATCC 51530 / DSM 4299 / JCM 9571 / NBRC 15438 / GSS1</strain>
    </source>
</reference>
<dbReference type="PaxDb" id="273116-14324447"/>
<dbReference type="InterPro" id="IPR051793">
    <property type="entry name" value="NADH:flavin_oxidoreductase"/>
</dbReference>
<dbReference type="eggNOG" id="arCOG00615">
    <property type="taxonomic scope" value="Archaea"/>
</dbReference>
<evidence type="ECO:0000256" key="8">
    <source>
        <dbReference type="ARBA" id="ARBA00023014"/>
    </source>
</evidence>
<evidence type="ECO:0000256" key="5">
    <source>
        <dbReference type="ARBA" id="ARBA00022723"/>
    </source>
</evidence>
<dbReference type="Pfam" id="PF00724">
    <property type="entry name" value="Oxidored_FMN"/>
    <property type="match status" value="1"/>
</dbReference>
<evidence type="ECO:0000256" key="7">
    <source>
        <dbReference type="ARBA" id="ARBA00023004"/>
    </source>
</evidence>
<dbReference type="RefSeq" id="WP_010916488.1">
    <property type="nucleotide sequence ID" value="NC_002689.2"/>
</dbReference>
<evidence type="ECO:0000313" key="11">
    <source>
        <dbReference type="Proteomes" id="UP000001017"/>
    </source>
</evidence>
<keyword evidence="3" id="KW-0285">Flavoprotein</keyword>
<sequence>MVNPGDKGRIGNVEIKNRIVMAPMISNIANSDGSPSEPYISYMRERARGGIGLIITEYTYVDPESGKGSRNQLGIYDDIFLPKFSRLAEAVHDYGSKIFVQLVHAGAKALPSSSYKIAPSKTSFDKNAREMDSSDIERVIRNYERAASIARRAGFDGIEIHGAHGYLVDEFISPYWNRRTDKYGGSLEGRIKFPQEVIDAVKSEVDIPVGIRLSLYEDEVGGYGPDYGIKVAKSLVNIDYVHFSAGNNDPPGSSAPFYSNHTHILSKFPGGSNKPTILVGSVTTAEDVRNVLKVADFVAVGRAVLADPYFARKVIDNYGHIRPCIRCNQACRNLAYGEVRCTVNPYFAFPRQLRKLSGDVVIVGGGVKGLEAARFAALNGLSVTLYEQDDKIGGQLNTIYDEAKRKEFNRLIEYYKEVLDRLGVEIITSEKYKGKGIYCLPDKTYPDLQEKPEIFIDSNVYMYHDIALKYSSTSKVFVTYRSLSSLDRARKAAFLKIAESRGIKFIEKADNYDVSIYEEKQYDIGEAMKSGINEVEKYIDDRINEFL</sequence>
<dbReference type="GO" id="GO:0016491">
    <property type="term" value="F:oxidoreductase activity"/>
    <property type="evidence" value="ECO:0007669"/>
    <property type="project" value="UniProtKB-KW"/>
</dbReference>
<evidence type="ECO:0000259" key="9">
    <source>
        <dbReference type="Pfam" id="PF00724"/>
    </source>
</evidence>
<dbReference type="SUPFAM" id="SSF51971">
    <property type="entry name" value="Nucleotide-binding domain"/>
    <property type="match status" value="1"/>
</dbReference>
<dbReference type="OrthoDB" id="24876at2157"/>
<organism evidence="10 11">
    <name type="scientific">Thermoplasma volcanium (strain ATCC 51530 / DSM 4299 / JCM 9571 / NBRC 15438 / GSS1)</name>
    <dbReference type="NCBI Taxonomy" id="273116"/>
    <lineage>
        <taxon>Archaea</taxon>
        <taxon>Methanobacteriati</taxon>
        <taxon>Thermoplasmatota</taxon>
        <taxon>Thermoplasmata</taxon>
        <taxon>Thermoplasmatales</taxon>
        <taxon>Thermoplasmataceae</taxon>
        <taxon>Thermoplasma</taxon>
    </lineage>
</organism>
<dbReference type="Proteomes" id="UP000001017">
    <property type="component" value="Chromosome"/>
</dbReference>
<evidence type="ECO:0000256" key="2">
    <source>
        <dbReference type="ARBA" id="ARBA00001966"/>
    </source>
</evidence>
<dbReference type="Gene3D" id="3.20.20.70">
    <property type="entry name" value="Aldolase class I"/>
    <property type="match status" value="1"/>
</dbReference>
<protein>
    <submittedName>
        <fullName evidence="10">NADH oxidase</fullName>
    </submittedName>
</protein>
<name>Q97C71_THEVO</name>
<evidence type="ECO:0000256" key="4">
    <source>
        <dbReference type="ARBA" id="ARBA00022643"/>
    </source>
</evidence>
<keyword evidence="5" id="KW-0479">Metal-binding</keyword>
<dbReference type="KEGG" id="tvo:TVG0244368"/>
<accession>Q97C71</accession>
<evidence type="ECO:0000256" key="6">
    <source>
        <dbReference type="ARBA" id="ARBA00023002"/>
    </source>
</evidence>
<evidence type="ECO:0000256" key="3">
    <source>
        <dbReference type="ARBA" id="ARBA00022630"/>
    </source>
</evidence>
<dbReference type="PANTHER" id="PTHR42917:SF2">
    <property type="entry name" value="2,4-DIENOYL-COA REDUCTASE [(2E)-ENOYL-COA-PRODUCING]"/>
    <property type="match status" value="1"/>
</dbReference>
<reference evidence="10 11" key="1">
    <citation type="journal article" date="1999" name="Proc. Jpn. Acad.">
        <title>Determination of the complete genomic DNA sequence of Thermoplasma volvanium GSS1.</title>
        <authorList>
            <person name="Kawashima T."/>
            <person name="Yamamoto Y."/>
            <person name="Aramaki H."/>
            <person name="Nunoshiba T."/>
            <person name="Kawamoto T."/>
            <person name="Watanabe K."/>
            <person name="Yamazaki M."/>
            <person name="Kanehori K."/>
            <person name="Amano N."/>
            <person name="Ohya Y."/>
            <person name="Makino K."/>
            <person name="Suzuki M."/>
        </authorList>
    </citation>
    <scope>NUCLEOTIDE SEQUENCE [LARGE SCALE GENOMIC DNA]</scope>
    <source>
        <strain evidence="11">ATCC 51530 / DSM 4299 / JCM 9571 / NBRC 15438 / GSS1</strain>
    </source>
</reference>
<keyword evidence="6" id="KW-0560">Oxidoreductase</keyword>
<keyword evidence="7" id="KW-0408">Iron</keyword>
<dbReference type="GeneID" id="1440748"/>
<gene>
    <name evidence="10" type="ORF">TVG0244368</name>
</gene>